<proteinExistence type="predicted"/>
<dbReference type="AlphaFoldDB" id="A0AAV5KBJ5"/>
<keyword evidence="3" id="KW-1185">Reference proteome</keyword>
<accession>A0AAV5KBJ5</accession>
<evidence type="ECO:0000313" key="3">
    <source>
        <dbReference type="Proteomes" id="UP001054252"/>
    </source>
</evidence>
<sequence length="108" mass="11374">MASVTLQAAPVVTLSPNRPSSSSAPISRISFSNSESLGTLLTISTSSLSVSTAPSASTLFSNVLRQRQPENSERKTVQSLLRQFEAEGQEEGEGTAKGADASIDCEER</sequence>
<name>A0AAV5KBJ5_9ROSI</name>
<evidence type="ECO:0000313" key="2">
    <source>
        <dbReference type="EMBL" id="GKV21950.1"/>
    </source>
</evidence>
<organism evidence="2 3">
    <name type="scientific">Rubroshorea leprosula</name>
    <dbReference type="NCBI Taxonomy" id="152421"/>
    <lineage>
        <taxon>Eukaryota</taxon>
        <taxon>Viridiplantae</taxon>
        <taxon>Streptophyta</taxon>
        <taxon>Embryophyta</taxon>
        <taxon>Tracheophyta</taxon>
        <taxon>Spermatophyta</taxon>
        <taxon>Magnoliopsida</taxon>
        <taxon>eudicotyledons</taxon>
        <taxon>Gunneridae</taxon>
        <taxon>Pentapetalae</taxon>
        <taxon>rosids</taxon>
        <taxon>malvids</taxon>
        <taxon>Malvales</taxon>
        <taxon>Dipterocarpaceae</taxon>
        <taxon>Rubroshorea</taxon>
    </lineage>
</organism>
<dbReference type="EMBL" id="BPVZ01000059">
    <property type="protein sequence ID" value="GKV21950.1"/>
    <property type="molecule type" value="Genomic_DNA"/>
</dbReference>
<protein>
    <submittedName>
        <fullName evidence="2">Uncharacterized protein</fullName>
    </submittedName>
</protein>
<reference evidence="2 3" key="1">
    <citation type="journal article" date="2021" name="Commun. Biol.">
        <title>The genome of Shorea leprosula (Dipterocarpaceae) highlights the ecological relevance of drought in aseasonal tropical rainforests.</title>
        <authorList>
            <person name="Ng K.K.S."/>
            <person name="Kobayashi M.J."/>
            <person name="Fawcett J.A."/>
            <person name="Hatakeyama M."/>
            <person name="Paape T."/>
            <person name="Ng C.H."/>
            <person name="Ang C.C."/>
            <person name="Tnah L.H."/>
            <person name="Lee C.T."/>
            <person name="Nishiyama T."/>
            <person name="Sese J."/>
            <person name="O'Brien M.J."/>
            <person name="Copetti D."/>
            <person name="Mohd Noor M.I."/>
            <person name="Ong R.C."/>
            <person name="Putra M."/>
            <person name="Sireger I.Z."/>
            <person name="Indrioko S."/>
            <person name="Kosugi Y."/>
            <person name="Izuno A."/>
            <person name="Isagi Y."/>
            <person name="Lee S.L."/>
            <person name="Shimizu K.K."/>
        </authorList>
    </citation>
    <scope>NUCLEOTIDE SEQUENCE [LARGE SCALE GENOMIC DNA]</scope>
    <source>
        <strain evidence="2">214</strain>
    </source>
</reference>
<evidence type="ECO:0000256" key="1">
    <source>
        <dbReference type="SAM" id="MobiDB-lite"/>
    </source>
</evidence>
<comment type="caution">
    <text evidence="2">The sequence shown here is derived from an EMBL/GenBank/DDBJ whole genome shotgun (WGS) entry which is preliminary data.</text>
</comment>
<dbReference type="Proteomes" id="UP001054252">
    <property type="component" value="Unassembled WGS sequence"/>
</dbReference>
<feature type="region of interest" description="Disordered" evidence="1">
    <location>
        <begin position="84"/>
        <end position="108"/>
    </location>
</feature>
<feature type="region of interest" description="Disordered" evidence="1">
    <location>
        <begin position="1"/>
        <end position="28"/>
    </location>
</feature>
<gene>
    <name evidence="2" type="ORF">SLEP1_g31869</name>
</gene>
<feature type="compositionally biased region" description="Low complexity" evidence="1">
    <location>
        <begin position="15"/>
        <end position="28"/>
    </location>
</feature>